<dbReference type="Proteomes" id="UP000015453">
    <property type="component" value="Unassembled WGS sequence"/>
</dbReference>
<feature type="region of interest" description="Disordered" evidence="1">
    <location>
        <begin position="1"/>
        <end position="36"/>
    </location>
</feature>
<dbReference type="EMBL" id="AUSU01002717">
    <property type="protein sequence ID" value="EPS68211.1"/>
    <property type="molecule type" value="Genomic_DNA"/>
</dbReference>
<name>S8CTK2_9LAMI</name>
<feature type="compositionally biased region" description="Acidic residues" evidence="1">
    <location>
        <begin position="1"/>
        <end position="29"/>
    </location>
</feature>
<feature type="domain" description="XS" evidence="2">
    <location>
        <begin position="136"/>
        <end position="246"/>
    </location>
</feature>
<dbReference type="InterPro" id="IPR044287">
    <property type="entry name" value="SGS3"/>
</dbReference>
<dbReference type="Gene3D" id="3.30.70.2890">
    <property type="entry name" value="XS domain"/>
    <property type="match status" value="1"/>
</dbReference>
<dbReference type="Pfam" id="PF03468">
    <property type="entry name" value="XS"/>
    <property type="match status" value="1"/>
</dbReference>
<dbReference type="GO" id="GO:0051607">
    <property type="term" value="P:defense response to virus"/>
    <property type="evidence" value="ECO:0007669"/>
    <property type="project" value="InterPro"/>
</dbReference>
<dbReference type="PANTHER" id="PTHR46602:SF1">
    <property type="entry name" value="PROTEIN SUPPRESSOR OF GENE SILENCING 3"/>
    <property type="match status" value="1"/>
</dbReference>
<dbReference type="AlphaFoldDB" id="S8CTK2"/>
<protein>
    <recommendedName>
        <fullName evidence="2">XS domain-containing protein</fullName>
    </recommendedName>
</protein>
<dbReference type="GO" id="GO:0031047">
    <property type="term" value="P:regulatory ncRNA-mediated gene silencing"/>
    <property type="evidence" value="ECO:0007669"/>
    <property type="project" value="InterPro"/>
</dbReference>
<evidence type="ECO:0000313" key="3">
    <source>
        <dbReference type="EMBL" id="EPS68211.1"/>
    </source>
</evidence>
<evidence type="ECO:0000313" key="4">
    <source>
        <dbReference type="Proteomes" id="UP000015453"/>
    </source>
</evidence>
<keyword evidence="4" id="KW-1185">Reference proteome</keyword>
<dbReference type="InterPro" id="IPR038588">
    <property type="entry name" value="XS_domain_sf"/>
</dbReference>
<proteinExistence type="predicted"/>
<feature type="non-terminal residue" evidence="3">
    <location>
        <position position="1"/>
    </location>
</feature>
<sequence length="254" mass="29371">SDDSDEYDDELEDDSDAELMSDDFDTDETPQDHETRKQSRWFKDFFKTLDSCSIEQLNDVERQWHCPVCQRGAGAIDWFRGLQPLLTHAKTKISKRPKLHQEFAALLEEELRTRGASAVPPAGEVFGKWKGLEESDKEIVWPPMVIIMNTRLEKDDNDKWTGMGSRELLEYFSSFSASRARHSYGPMGHRGKSVLIFEPSAVGYAEAERLSRHFQDTGRDREAWNRTKIPVFRQLYGYMAEKQDLESFNQHSPG</sequence>
<comment type="caution">
    <text evidence="3">The sequence shown here is derived from an EMBL/GenBank/DDBJ whole genome shotgun (WGS) entry which is preliminary data.</text>
</comment>
<feature type="non-terminal residue" evidence="3">
    <location>
        <position position="254"/>
    </location>
</feature>
<reference evidence="3 4" key="1">
    <citation type="journal article" date="2013" name="BMC Genomics">
        <title>The miniature genome of a carnivorous plant Genlisea aurea contains a low number of genes and short non-coding sequences.</title>
        <authorList>
            <person name="Leushkin E.V."/>
            <person name="Sutormin R.A."/>
            <person name="Nabieva E.R."/>
            <person name="Penin A.A."/>
            <person name="Kondrashov A.S."/>
            <person name="Logacheva M.D."/>
        </authorList>
    </citation>
    <scope>NUCLEOTIDE SEQUENCE [LARGE SCALE GENOMIC DNA]</scope>
</reference>
<gene>
    <name evidence="3" type="ORF">M569_06559</name>
</gene>
<dbReference type="InterPro" id="IPR005380">
    <property type="entry name" value="XS_domain"/>
</dbReference>
<accession>S8CTK2</accession>
<evidence type="ECO:0000256" key="1">
    <source>
        <dbReference type="SAM" id="MobiDB-lite"/>
    </source>
</evidence>
<dbReference type="PANTHER" id="PTHR46602">
    <property type="entry name" value="PROTEIN SUPPRESSOR OF GENE SILENCING 3"/>
    <property type="match status" value="1"/>
</dbReference>
<evidence type="ECO:0000259" key="2">
    <source>
        <dbReference type="Pfam" id="PF03468"/>
    </source>
</evidence>
<organism evidence="3 4">
    <name type="scientific">Genlisea aurea</name>
    <dbReference type="NCBI Taxonomy" id="192259"/>
    <lineage>
        <taxon>Eukaryota</taxon>
        <taxon>Viridiplantae</taxon>
        <taxon>Streptophyta</taxon>
        <taxon>Embryophyta</taxon>
        <taxon>Tracheophyta</taxon>
        <taxon>Spermatophyta</taxon>
        <taxon>Magnoliopsida</taxon>
        <taxon>eudicotyledons</taxon>
        <taxon>Gunneridae</taxon>
        <taxon>Pentapetalae</taxon>
        <taxon>asterids</taxon>
        <taxon>lamiids</taxon>
        <taxon>Lamiales</taxon>
        <taxon>Lentibulariaceae</taxon>
        <taxon>Genlisea</taxon>
    </lineage>
</organism>
<dbReference type="OrthoDB" id="1936239at2759"/>